<evidence type="ECO:0000313" key="3">
    <source>
        <dbReference type="Proteomes" id="UP000267096"/>
    </source>
</evidence>
<gene>
    <name evidence="2" type="ORF">ASIM_LOCUS3148</name>
</gene>
<dbReference type="Gene3D" id="3.40.50.720">
    <property type="entry name" value="NAD(P)-binding Rossmann-like Domain"/>
    <property type="match status" value="1"/>
</dbReference>
<sequence>MLKRIKNIDAFIHVKFISHFLSLEVNTLGHIRVTKAFKPLLKQSKGRIVTATSIAGRIALPYAAPYSVAKFACEAYMDCVRQEVQPWGVTVSIVEPGVFKTPIVDRSGMKNRIEGVWSKMTDEQKAEYGEDFKNYFAIHWSDTFYNLGSPHIEWVIDDYYHAVTAMFPRNRYRVGWDAYLIFIPCTFLPTMLVDAINAYLLAPTKMKPASLEKAKQS</sequence>
<proteinExistence type="predicted"/>
<dbReference type="PRINTS" id="PR00081">
    <property type="entry name" value="GDHRDH"/>
</dbReference>
<keyword evidence="1" id="KW-0472">Membrane</keyword>
<name>A0A3P6PLU9_ANISI</name>
<keyword evidence="1" id="KW-0812">Transmembrane</keyword>
<feature type="transmembrane region" description="Helical" evidence="1">
    <location>
        <begin position="179"/>
        <end position="202"/>
    </location>
</feature>
<reference evidence="2 3" key="1">
    <citation type="submission" date="2018-11" db="EMBL/GenBank/DDBJ databases">
        <authorList>
            <consortium name="Pathogen Informatics"/>
        </authorList>
    </citation>
    <scope>NUCLEOTIDE SEQUENCE [LARGE SCALE GENOMIC DNA]</scope>
</reference>
<organism evidence="2 3">
    <name type="scientific">Anisakis simplex</name>
    <name type="common">Herring worm</name>
    <dbReference type="NCBI Taxonomy" id="6269"/>
    <lineage>
        <taxon>Eukaryota</taxon>
        <taxon>Metazoa</taxon>
        <taxon>Ecdysozoa</taxon>
        <taxon>Nematoda</taxon>
        <taxon>Chromadorea</taxon>
        <taxon>Rhabditida</taxon>
        <taxon>Spirurina</taxon>
        <taxon>Ascaridomorpha</taxon>
        <taxon>Ascaridoidea</taxon>
        <taxon>Anisakidae</taxon>
        <taxon>Anisakis</taxon>
        <taxon>Anisakis simplex complex</taxon>
    </lineage>
</organism>
<dbReference type="PANTHER" id="PTHR43313">
    <property type="entry name" value="SHORT-CHAIN DEHYDROGENASE/REDUCTASE FAMILY 9C"/>
    <property type="match status" value="1"/>
</dbReference>
<dbReference type="EMBL" id="UYRR01004672">
    <property type="protein sequence ID" value="VDK21211.1"/>
    <property type="molecule type" value="Genomic_DNA"/>
</dbReference>
<protein>
    <submittedName>
        <fullName evidence="2">Uncharacterized protein</fullName>
    </submittedName>
</protein>
<dbReference type="OrthoDB" id="2102561at2759"/>
<dbReference type="InterPro" id="IPR036291">
    <property type="entry name" value="NAD(P)-bd_dom_sf"/>
</dbReference>
<dbReference type="SUPFAM" id="SSF51735">
    <property type="entry name" value="NAD(P)-binding Rossmann-fold domains"/>
    <property type="match status" value="1"/>
</dbReference>
<dbReference type="Pfam" id="PF00106">
    <property type="entry name" value="adh_short"/>
    <property type="match status" value="1"/>
</dbReference>
<dbReference type="AlphaFoldDB" id="A0A3P6PLU9"/>
<dbReference type="Proteomes" id="UP000267096">
    <property type="component" value="Unassembled WGS sequence"/>
</dbReference>
<dbReference type="GO" id="GO:0016491">
    <property type="term" value="F:oxidoreductase activity"/>
    <property type="evidence" value="ECO:0007669"/>
    <property type="project" value="TreeGrafter"/>
</dbReference>
<keyword evidence="3" id="KW-1185">Reference proteome</keyword>
<accession>A0A3P6PLU9</accession>
<dbReference type="InterPro" id="IPR002347">
    <property type="entry name" value="SDR_fam"/>
</dbReference>
<evidence type="ECO:0000256" key="1">
    <source>
        <dbReference type="SAM" id="Phobius"/>
    </source>
</evidence>
<dbReference type="PANTHER" id="PTHR43313:SF34">
    <property type="entry name" value="RETINOL DEHYDROGENASE 7"/>
    <property type="match status" value="1"/>
</dbReference>
<keyword evidence="1" id="KW-1133">Transmembrane helix</keyword>
<dbReference type="GO" id="GO:0008202">
    <property type="term" value="P:steroid metabolic process"/>
    <property type="evidence" value="ECO:0007669"/>
    <property type="project" value="TreeGrafter"/>
</dbReference>
<evidence type="ECO:0000313" key="2">
    <source>
        <dbReference type="EMBL" id="VDK21211.1"/>
    </source>
</evidence>